<protein>
    <submittedName>
        <fullName evidence="9">UDP-phosphate N-acetylglucosaminyl 1-phosphate transferase</fullName>
    </submittedName>
</protein>
<evidence type="ECO:0000256" key="1">
    <source>
        <dbReference type="ARBA" id="ARBA00004651"/>
    </source>
</evidence>
<evidence type="ECO:0000256" key="6">
    <source>
        <dbReference type="ARBA" id="ARBA00023136"/>
    </source>
</evidence>
<feature type="transmembrane region" description="Helical" evidence="8">
    <location>
        <begin position="314"/>
        <end position="337"/>
    </location>
</feature>
<proteinExistence type="predicted"/>
<dbReference type="STRING" id="1385512.N784_05350"/>
<feature type="transmembrane region" description="Helical" evidence="8">
    <location>
        <begin position="6"/>
        <end position="25"/>
    </location>
</feature>
<dbReference type="CDD" id="cd06853">
    <property type="entry name" value="GT_WecA_like"/>
    <property type="match status" value="1"/>
</dbReference>
<evidence type="ECO:0000313" key="10">
    <source>
        <dbReference type="Proteomes" id="UP000030401"/>
    </source>
</evidence>
<evidence type="ECO:0000256" key="2">
    <source>
        <dbReference type="ARBA" id="ARBA00022475"/>
    </source>
</evidence>
<keyword evidence="7" id="KW-0460">Magnesium</keyword>
<dbReference type="eggNOG" id="COG0472">
    <property type="taxonomic scope" value="Bacteria"/>
</dbReference>
<feature type="transmembrane region" description="Helical" evidence="8">
    <location>
        <begin position="215"/>
        <end position="231"/>
    </location>
</feature>
<feature type="transmembrane region" description="Helical" evidence="8">
    <location>
        <begin position="125"/>
        <end position="145"/>
    </location>
</feature>
<feature type="transmembrane region" description="Helical" evidence="8">
    <location>
        <begin position="288"/>
        <end position="308"/>
    </location>
</feature>
<gene>
    <name evidence="9" type="ORF">N784_05350</name>
</gene>
<keyword evidence="5 8" id="KW-1133">Transmembrane helix</keyword>
<dbReference type="GO" id="GO:0005886">
    <property type="term" value="C:plasma membrane"/>
    <property type="evidence" value="ECO:0007669"/>
    <property type="project" value="UniProtKB-SubCell"/>
</dbReference>
<keyword evidence="6 8" id="KW-0472">Membrane</keyword>
<evidence type="ECO:0000313" key="9">
    <source>
        <dbReference type="EMBL" id="KGX86378.1"/>
    </source>
</evidence>
<dbReference type="RefSeq" id="WP_036834628.1">
    <property type="nucleotide sequence ID" value="NZ_AVPG01000014.1"/>
</dbReference>
<feature type="transmembrane region" description="Helical" evidence="8">
    <location>
        <begin position="237"/>
        <end position="258"/>
    </location>
</feature>
<dbReference type="PANTHER" id="PTHR22926:SF3">
    <property type="entry name" value="UNDECAPRENYL-PHOSPHATE ALPHA-N-ACETYLGLUCOSAMINYL 1-PHOSPHATE TRANSFERASE"/>
    <property type="match status" value="1"/>
</dbReference>
<evidence type="ECO:0000256" key="7">
    <source>
        <dbReference type="PIRSR" id="PIRSR600715-1"/>
    </source>
</evidence>
<feature type="transmembrane region" description="Helical" evidence="8">
    <location>
        <begin position="51"/>
        <end position="67"/>
    </location>
</feature>
<dbReference type="PANTHER" id="PTHR22926">
    <property type="entry name" value="PHOSPHO-N-ACETYLMURAMOYL-PENTAPEPTIDE-TRANSFERASE"/>
    <property type="match status" value="1"/>
</dbReference>
<evidence type="ECO:0000256" key="5">
    <source>
        <dbReference type="ARBA" id="ARBA00022989"/>
    </source>
</evidence>
<dbReference type="GO" id="GO:0016780">
    <property type="term" value="F:phosphotransferase activity, for other substituted phosphate groups"/>
    <property type="evidence" value="ECO:0007669"/>
    <property type="project" value="InterPro"/>
</dbReference>
<organism evidence="9 10">
    <name type="scientific">Pontibacillus litoralis JSM 072002</name>
    <dbReference type="NCBI Taxonomy" id="1385512"/>
    <lineage>
        <taxon>Bacteria</taxon>
        <taxon>Bacillati</taxon>
        <taxon>Bacillota</taxon>
        <taxon>Bacilli</taxon>
        <taxon>Bacillales</taxon>
        <taxon>Bacillaceae</taxon>
        <taxon>Pontibacillus</taxon>
    </lineage>
</organism>
<name>A0A0A5G5E0_9BACI</name>
<dbReference type="PROSITE" id="PS01348">
    <property type="entry name" value="MRAY_2"/>
    <property type="match status" value="1"/>
</dbReference>
<dbReference type="GO" id="GO:0044038">
    <property type="term" value="P:cell wall macromolecule biosynthetic process"/>
    <property type="evidence" value="ECO:0007669"/>
    <property type="project" value="TreeGrafter"/>
</dbReference>
<dbReference type="GO" id="GO:0046872">
    <property type="term" value="F:metal ion binding"/>
    <property type="evidence" value="ECO:0007669"/>
    <property type="project" value="UniProtKB-KW"/>
</dbReference>
<feature type="binding site" evidence="7">
    <location>
        <position position="152"/>
    </location>
    <ligand>
        <name>Mg(2+)</name>
        <dbReference type="ChEBI" id="CHEBI:18420"/>
    </ligand>
</feature>
<reference evidence="9 10" key="1">
    <citation type="submission" date="2013-08" db="EMBL/GenBank/DDBJ databases">
        <authorList>
            <person name="Huang J."/>
            <person name="Wang G."/>
        </authorList>
    </citation>
    <scope>NUCLEOTIDE SEQUENCE [LARGE SCALE GENOMIC DNA]</scope>
    <source>
        <strain evidence="9 10">JSM 072002</strain>
    </source>
</reference>
<comment type="cofactor">
    <cofactor evidence="7">
        <name>Mg(2+)</name>
        <dbReference type="ChEBI" id="CHEBI:18420"/>
    </cofactor>
</comment>
<dbReference type="GO" id="GO:0071555">
    <property type="term" value="P:cell wall organization"/>
    <property type="evidence" value="ECO:0007669"/>
    <property type="project" value="TreeGrafter"/>
</dbReference>
<keyword evidence="4 8" id="KW-0812">Transmembrane</keyword>
<evidence type="ECO:0000256" key="4">
    <source>
        <dbReference type="ARBA" id="ARBA00022692"/>
    </source>
</evidence>
<keyword evidence="10" id="KW-1185">Reference proteome</keyword>
<comment type="subcellular location">
    <subcellularLocation>
        <location evidence="1">Cell membrane</location>
        <topology evidence="1">Multi-pass membrane protein</topology>
    </subcellularLocation>
</comment>
<feature type="transmembrane region" description="Helical" evidence="8">
    <location>
        <begin position="184"/>
        <end position="203"/>
    </location>
</feature>
<keyword evidence="7" id="KW-0479">Metal-binding</keyword>
<keyword evidence="3 9" id="KW-0808">Transferase</keyword>
<dbReference type="Proteomes" id="UP000030401">
    <property type="component" value="Unassembled WGS sequence"/>
</dbReference>
<evidence type="ECO:0000256" key="8">
    <source>
        <dbReference type="SAM" id="Phobius"/>
    </source>
</evidence>
<dbReference type="InterPro" id="IPR000715">
    <property type="entry name" value="Glycosyl_transferase_4"/>
</dbReference>
<evidence type="ECO:0000256" key="3">
    <source>
        <dbReference type="ARBA" id="ARBA00022679"/>
    </source>
</evidence>
<comment type="caution">
    <text evidence="9">The sequence shown here is derived from an EMBL/GenBank/DDBJ whole genome shotgun (WGS) entry which is preliminary data.</text>
</comment>
<feature type="transmembrane region" description="Helical" evidence="8">
    <location>
        <begin position="73"/>
        <end position="90"/>
    </location>
</feature>
<dbReference type="OrthoDB" id="9783652at2"/>
<dbReference type="InterPro" id="IPR018480">
    <property type="entry name" value="PNAcMuramoyl-5peptid_Trfase_CS"/>
</dbReference>
<dbReference type="GO" id="GO:0009103">
    <property type="term" value="P:lipopolysaccharide biosynthetic process"/>
    <property type="evidence" value="ECO:0007669"/>
    <property type="project" value="TreeGrafter"/>
</dbReference>
<keyword evidence="2" id="KW-1003">Cell membrane</keyword>
<feature type="transmembrane region" description="Helical" evidence="8">
    <location>
        <begin position="157"/>
        <end position="178"/>
    </location>
</feature>
<dbReference type="AlphaFoldDB" id="A0A0A5G5E0"/>
<dbReference type="Pfam" id="PF00953">
    <property type="entry name" value="Glycos_transf_4"/>
    <property type="match status" value="1"/>
</dbReference>
<sequence>MFDITTLITGFFISLVTTLMITVPIKKLAIYLKFVDHPNYRKLHTGIKPRMGGLGIFIGMLMGLWYFQPSHIYFTPIMIGACVITATGLADDRFQIRPTWKLTGQIIAASVPILSGLMIDKITIPFLGITELGYLSVPITFLWIIGVTNAINLIDGLDGLAAGVSTIALITITTLAVMDYRVTVVYICIALIGSNLGFLFHNFYPAKIYMGDTGALLLGYMISIVSMMGLFKNATLFSFVIPVVVLGVPIFDTLFAIVRRKLNGQSIVSPDNKHIHYRLLQAGFSHRTTVLIIYAFSVVLGALAIIFSNSALTVTIIGVFILLLAIHILAELAGLVFNGTRPLLDSINRVWCNVKKKKVDER</sequence>
<feature type="binding site" evidence="7">
    <location>
        <position position="212"/>
    </location>
    <ligand>
        <name>Mg(2+)</name>
        <dbReference type="ChEBI" id="CHEBI:18420"/>
    </ligand>
</feature>
<feature type="transmembrane region" description="Helical" evidence="8">
    <location>
        <begin position="102"/>
        <end position="119"/>
    </location>
</feature>
<accession>A0A0A5G5E0</accession>
<dbReference type="EMBL" id="AVPG01000014">
    <property type="protein sequence ID" value="KGX86378.1"/>
    <property type="molecule type" value="Genomic_DNA"/>
</dbReference>